<dbReference type="PANTHER" id="PTHR33198:SF19">
    <property type="entry name" value="CCHC-TYPE DOMAIN-CONTAINING PROTEIN"/>
    <property type="match status" value="1"/>
</dbReference>
<evidence type="ECO:0000313" key="4">
    <source>
        <dbReference type="EMBL" id="GBN65384.1"/>
    </source>
</evidence>
<proteinExistence type="predicted"/>
<protein>
    <submittedName>
        <fullName evidence="4">Uncharacterized protein</fullName>
    </submittedName>
</protein>
<dbReference type="PANTHER" id="PTHR33198">
    <property type="entry name" value="ANK_REP_REGION DOMAIN-CONTAINING PROTEIN-RELATED"/>
    <property type="match status" value="1"/>
</dbReference>
<dbReference type="Proteomes" id="UP000499080">
    <property type="component" value="Unassembled WGS sequence"/>
</dbReference>
<sequence>RDTFLIYQHLDISSEERKNSTAIIEALTKYFVAAVNVIYERSIFNAAVQESDESIDQCICLLRKLASTCNYQNMLKEFIRDGLIQDYNAKKQLISDSKLTLQKAIDICKINENANQQMMNLKCKNETFEDINKKKGAYKNEFEVYEATETTKISRQV</sequence>
<accession>A0A4Y2QPT4</accession>
<dbReference type="EMBL" id="BGPR01139869">
    <property type="protein sequence ID" value="GBN65353.1"/>
    <property type="molecule type" value="Genomic_DNA"/>
</dbReference>
<dbReference type="EMBL" id="BGPR01139877">
    <property type="protein sequence ID" value="GBN65371.1"/>
    <property type="molecule type" value="Genomic_DNA"/>
</dbReference>
<dbReference type="AlphaFoldDB" id="A0A4Y2QPT4"/>
<organism evidence="4 5">
    <name type="scientific">Araneus ventricosus</name>
    <name type="common">Orbweaver spider</name>
    <name type="synonym">Epeira ventricosa</name>
    <dbReference type="NCBI Taxonomy" id="182803"/>
    <lineage>
        <taxon>Eukaryota</taxon>
        <taxon>Metazoa</taxon>
        <taxon>Ecdysozoa</taxon>
        <taxon>Arthropoda</taxon>
        <taxon>Chelicerata</taxon>
        <taxon>Arachnida</taxon>
        <taxon>Araneae</taxon>
        <taxon>Araneomorphae</taxon>
        <taxon>Entelegynae</taxon>
        <taxon>Araneoidea</taxon>
        <taxon>Araneidae</taxon>
        <taxon>Araneus</taxon>
    </lineage>
</organism>
<feature type="non-terminal residue" evidence="4">
    <location>
        <position position="1"/>
    </location>
</feature>
<dbReference type="EMBL" id="BGPR01139878">
    <property type="protein sequence ID" value="GBN65377.1"/>
    <property type="molecule type" value="Genomic_DNA"/>
</dbReference>
<keyword evidence="5" id="KW-1185">Reference proteome</keyword>
<evidence type="ECO:0000313" key="1">
    <source>
        <dbReference type="EMBL" id="GBN65353.1"/>
    </source>
</evidence>
<evidence type="ECO:0000313" key="2">
    <source>
        <dbReference type="EMBL" id="GBN65371.1"/>
    </source>
</evidence>
<comment type="caution">
    <text evidence="4">The sequence shown here is derived from an EMBL/GenBank/DDBJ whole genome shotgun (WGS) entry which is preliminary data.</text>
</comment>
<evidence type="ECO:0000313" key="3">
    <source>
        <dbReference type="EMBL" id="GBN65377.1"/>
    </source>
</evidence>
<evidence type="ECO:0000313" key="5">
    <source>
        <dbReference type="Proteomes" id="UP000499080"/>
    </source>
</evidence>
<gene>
    <name evidence="2" type="ORF">AVEN_121279_1</name>
    <name evidence="3" type="ORF">AVEN_125559_1</name>
    <name evidence="4" type="ORF">AVEN_153808_1</name>
    <name evidence="1" type="ORF">AVEN_59843_1</name>
</gene>
<dbReference type="EMBL" id="BGPR01139880">
    <property type="protein sequence ID" value="GBN65384.1"/>
    <property type="molecule type" value="Genomic_DNA"/>
</dbReference>
<name>A0A4Y2QPT4_ARAVE</name>
<reference evidence="4 5" key="1">
    <citation type="journal article" date="2019" name="Sci. Rep.">
        <title>Orb-weaving spider Araneus ventricosus genome elucidates the spidroin gene catalogue.</title>
        <authorList>
            <person name="Kono N."/>
            <person name="Nakamura H."/>
            <person name="Ohtoshi R."/>
            <person name="Moran D.A.P."/>
            <person name="Shinohara A."/>
            <person name="Yoshida Y."/>
            <person name="Fujiwara M."/>
            <person name="Mori M."/>
            <person name="Tomita M."/>
            <person name="Arakawa K."/>
        </authorList>
    </citation>
    <scope>NUCLEOTIDE SEQUENCE [LARGE SCALE GENOMIC DNA]</scope>
</reference>